<proteinExistence type="inferred from homology"/>
<comment type="cofactor">
    <cofactor evidence="1 14">
        <name>heme</name>
        <dbReference type="ChEBI" id="CHEBI:30413"/>
    </cofactor>
</comment>
<evidence type="ECO:0000313" key="17">
    <source>
        <dbReference type="EnsemblMetazoa" id="GBRI007855-PA"/>
    </source>
</evidence>
<keyword evidence="9" id="KW-0492">Microsome</keyword>
<evidence type="ECO:0000256" key="13">
    <source>
        <dbReference type="ARBA" id="ARBA00023136"/>
    </source>
</evidence>
<evidence type="ECO:0000256" key="5">
    <source>
        <dbReference type="ARBA" id="ARBA00010617"/>
    </source>
</evidence>
<dbReference type="Gene3D" id="1.10.630.10">
    <property type="entry name" value="Cytochrome P450"/>
    <property type="match status" value="1"/>
</dbReference>
<keyword evidence="6 14" id="KW-0349">Heme</keyword>
<evidence type="ECO:0000256" key="9">
    <source>
        <dbReference type="ARBA" id="ARBA00022848"/>
    </source>
</evidence>
<dbReference type="Pfam" id="PF00067">
    <property type="entry name" value="p450"/>
    <property type="match status" value="3"/>
</dbReference>
<dbReference type="Proteomes" id="UP000091820">
    <property type="component" value="Unassembled WGS sequence"/>
</dbReference>
<feature type="transmembrane region" description="Helical" evidence="16">
    <location>
        <begin position="43"/>
        <end position="62"/>
    </location>
</feature>
<evidence type="ECO:0000256" key="10">
    <source>
        <dbReference type="ARBA" id="ARBA00023002"/>
    </source>
</evidence>
<keyword evidence="10 15" id="KW-0560">Oxidoreductase</keyword>
<dbReference type="GO" id="GO:0004497">
    <property type="term" value="F:monooxygenase activity"/>
    <property type="evidence" value="ECO:0007669"/>
    <property type="project" value="UniProtKB-KW"/>
</dbReference>
<sequence>MSMFNYYMLTACTLLCLLIFYVQRECWFFIWKLRGWRGIMEQPILWLLLFINLEPNNVMLAVKRCRKYFKSPVAVIVGTRILLYIDDPDTMEAVLTAPECLNKTFLQNGFFANKGLLHAKDEEWKIRRKQLNPTFSHKILLSFFNTFDAVGQEMQLQLSEMLLQAKAHKISFEALEDLISRAVLEVSCLTTMDTATHFTRSDTKGITKAYRTLMEISALRTIKPWLQIDNIFRWLNEEIYKKCKRCNKLVEKFVIDMVQRKLDEWYAKTQMSNRETKINIVKELKNSNNIAGINNPDGNNSNDVTDALVGGMNYSIPLVNVDSEHKRIFIYQLFHLAEMGELTLEEIVNETQSMVMVSFETVSTSIMNVLLCLAINREYQNELRNEIRQVLSNVSTQEPQHQHQQRTKHISPADNDNADDFHLPLVMENLQQMPYLDMIINESLRLLTTVPMNIRNVSKDIQLHIAQGKKQQRIPDIDKLHDSQNVIKNKRIVWIPKNTLIAMDTFSMQRDQSIWGPYAEKFYPKHFSKEYQECHARHTFAFIPFSKGLRTCIGSRYSIYVLKIFLIKLISRFDFDTSTCLENLEFVEGISLKLRQSKNIEFHICPYTQQK</sequence>
<dbReference type="PROSITE" id="PS00086">
    <property type="entry name" value="CYTOCHROME_P450"/>
    <property type="match status" value="1"/>
</dbReference>
<comment type="function">
    <text evidence="2">May be involved in the metabolism of insect hormones and in the breakdown of synthetic insecticides.</text>
</comment>
<name>A0A1A9W6B7_9MUSC</name>
<evidence type="ECO:0000256" key="11">
    <source>
        <dbReference type="ARBA" id="ARBA00023004"/>
    </source>
</evidence>
<keyword evidence="11 14" id="KW-0408">Iron</keyword>
<dbReference type="InterPro" id="IPR001128">
    <property type="entry name" value="Cyt_P450"/>
</dbReference>
<dbReference type="InterPro" id="IPR017972">
    <property type="entry name" value="Cyt_P450_CS"/>
</dbReference>
<dbReference type="EnsemblMetazoa" id="GBRI007855-RA">
    <property type="protein sequence ID" value="GBRI007855-PA"/>
    <property type="gene ID" value="GBRI007855"/>
</dbReference>
<dbReference type="PRINTS" id="PR00465">
    <property type="entry name" value="EP450IV"/>
</dbReference>
<dbReference type="GO" id="GO:0016705">
    <property type="term" value="F:oxidoreductase activity, acting on paired donors, with incorporation or reduction of molecular oxygen"/>
    <property type="evidence" value="ECO:0007669"/>
    <property type="project" value="InterPro"/>
</dbReference>
<evidence type="ECO:0000256" key="2">
    <source>
        <dbReference type="ARBA" id="ARBA00003690"/>
    </source>
</evidence>
<dbReference type="PANTHER" id="PTHR24291">
    <property type="entry name" value="CYTOCHROME P450 FAMILY 4"/>
    <property type="match status" value="1"/>
</dbReference>
<evidence type="ECO:0000256" key="14">
    <source>
        <dbReference type="PIRSR" id="PIRSR602403-1"/>
    </source>
</evidence>
<keyword evidence="12 15" id="KW-0503">Monooxygenase</keyword>
<dbReference type="InterPro" id="IPR050196">
    <property type="entry name" value="Cytochrome_P450_Monoox"/>
</dbReference>
<evidence type="ECO:0000256" key="7">
    <source>
        <dbReference type="ARBA" id="ARBA00022723"/>
    </source>
</evidence>
<comment type="similarity">
    <text evidence="5 15">Belongs to the cytochrome P450 family.</text>
</comment>
<dbReference type="AlphaFoldDB" id="A0A1A9W6B7"/>
<organism evidence="17 18">
    <name type="scientific">Glossina brevipalpis</name>
    <dbReference type="NCBI Taxonomy" id="37001"/>
    <lineage>
        <taxon>Eukaryota</taxon>
        <taxon>Metazoa</taxon>
        <taxon>Ecdysozoa</taxon>
        <taxon>Arthropoda</taxon>
        <taxon>Hexapoda</taxon>
        <taxon>Insecta</taxon>
        <taxon>Pterygota</taxon>
        <taxon>Neoptera</taxon>
        <taxon>Endopterygota</taxon>
        <taxon>Diptera</taxon>
        <taxon>Brachycera</taxon>
        <taxon>Muscomorpha</taxon>
        <taxon>Hippoboscoidea</taxon>
        <taxon>Glossinidae</taxon>
        <taxon>Glossina</taxon>
    </lineage>
</organism>
<reference evidence="18" key="1">
    <citation type="submission" date="2014-03" db="EMBL/GenBank/DDBJ databases">
        <authorList>
            <person name="Aksoy S."/>
            <person name="Warren W."/>
            <person name="Wilson R.K."/>
        </authorList>
    </citation>
    <scope>NUCLEOTIDE SEQUENCE [LARGE SCALE GENOMIC DNA]</scope>
    <source>
        <strain evidence="18">IAEA</strain>
    </source>
</reference>
<keyword evidence="7 14" id="KW-0479">Metal-binding</keyword>
<evidence type="ECO:0000256" key="4">
    <source>
        <dbReference type="ARBA" id="ARBA00004406"/>
    </source>
</evidence>
<feature type="binding site" description="axial binding residue" evidence="14">
    <location>
        <position position="552"/>
    </location>
    <ligand>
        <name>heme</name>
        <dbReference type="ChEBI" id="CHEBI:30413"/>
    </ligand>
    <ligandPart>
        <name>Fe</name>
        <dbReference type="ChEBI" id="CHEBI:18248"/>
    </ligandPart>
</feature>
<dbReference type="SUPFAM" id="SSF48264">
    <property type="entry name" value="Cytochrome P450"/>
    <property type="match status" value="1"/>
</dbReference>
<keyword evidence="18" id="KW-1185">Reference proteome</keyword>
<dbReference type="PANTHER" id="PTHR24291:SF189">
    <property type="entry name" value="CYTOCHROME P450 4C3-RELATED"/>
    <property type="match status" value="1"/>
</dbReference>
<evidence type="ECO:0000256" key="1">
    <source>
        <dbReference type="ARBA" id="ARBA00001971"/>
    </source>
</evidence>
<keyword evidence="13 16" id="KW-0472">Membrane</keyword>
<keyword evidence="8" id="KW-0256">Endoplasmic reticulum</keyword>
<evidence type="ECO:0000256" key="8">
    <source>
        <dbReference type="ARBA" id="ARBA00022824"/>
    </source>
</evidence>
<evidence type="ECO:0000256" key="12">
    <source>
        <dbReference type="ARBA" id="ARBA00023033"/>
    </source>
</evidence>
<dbReference type="InterPro" id="IPR036396">
    <property type="entry name" value="Cyt_P450_sf"/>
</dbReference>
<dbReference type="GO" id="GO:0005789">
    <property type="term" value="C:endoplasmic reticulum membrane"/>
    <property type="evidence" value="ECO:0007669"/>
    <property type="project" value="UniProtKB-SubCell"/>
</dbReference>
<protein>
    <recommendedName>
        <fullName evidence="19">Cytochrome P450</fullName>
    </recommendedName>
</protein>
<evidence type="ECO:0000256" key="16">
    <source>
        <dbReference type="SAM" id="Phobius"/>
    </source>
</evidence>
<dbReference type="GO" id="GO:0020037">
    <property type="term" value="F:heme binding"/>
    <property type="evidence" value="ECO:0007669"/>
    <property type="project" value="InterPro"/>
</dbReference>
<comment type="subcellular location">
    <subcellularLocation>
        <location evidence="4">Endoplasmic reticulum membrane</location>
        <topology evidence="4">Peripheral membrane protein</topology>
    </subcellularLocation>
    <subcellularLocation>
        <location evidence="3">Microsome membrane</location>
        <topology evidence="3">Peripheral membrane protein</topology>
    </subcellularLocation>
</comment>
<evidence type="ECO:0008006" key="19">
    <source>
        <dbReference type="Google" id="ProtNLM"/>
    </source>
</evidence>
<dbReference type="GO" id="GO:0005506">
    <property type="term" value="F:iron ion binding"/>
    <property type="evidence" value="ECO:0007669"/>
    <property type="project" value="InterPro"/>
</dbReference>
<reference evidence="17" key="2">
    <citation type="submission" date="2020-05" db="UniProtKB">
        <authorList>
            <consortium name="EnsemblMetazoa"/>
        </authorList>
    </citation>
    <scope>IDENTIFICATION</scope>
    <source>
        <strain evidence="17">IAEA</strain>
    </source>
</reference>
<dbReference type="InterPro" id="IPR002403">
    <property type="entry name" value="Cyt_P450_E_grp-IV"/>
</dbReference>
<evidence type="ECO:0000256" key="15">
    <source>
        <dbReference type="RuleBase" id="RU000461"/>
    </source>
</evidence>
<dbReference type="VEuPathDB" id="VectorBase:GBRI007855"/>
<keyword evidence="16" id="KW-0812">Transmembrane</keyword>
<evidence type="ECO:0000256" key="6">
    <source>
        <dbReference type="ARBA" id="ARBA00022617"/>
    </source>
</evidence>
<evidence type="ECO:0000256" key="3">
    <source>
        <dbReference type="ARBA" id="ARBA00004174"/>
    </source>
</evidence>
<accession>A0A1A9W6B7</accession>
<evidence type="ECO:0000313" key="18">
    <source>
        <dbReference type="Proteomes" id="UP000091820"/>
    </source>
</evidence>
<keyword evidence="16" id="KW-1133">Transmembrane helix</keyword>
<dbReference type="STRING" id="37001.A0A1A9W6B7"/>